<accession>A0A426DH77</accession>
<dbReference type="Pfam" id="PF10646">
    <property type="entry name" value="Germane"/>
    <property type="match status" value="2"/>
</dbReference>
<sequence length="314" mass="34475">MKKKKEKWASAGVAACCLLCLLPSCAKQTEVAKGEDFVYCINGEGTGLFKVACDISQGSPDKEAEEALEKMASPSEDIEYMPAIPEDVKVRSLKVEHDIAYIDFNKKYNQIPAIEEKLVRAAVVQTLVRLEGINGVWITVEEETLKNESGKVLGVLNGDDFAESTGSSPSAYEQTTLTLFFANEAGDRLVRQQMDVRYNTNVSREKLIVEKLMGGPKKSGAYPALNPSAALLSVTVKEGICYVNFDSEFQNSVYDVRPEVTVYSLVNSLIEGTNAGSVQIMVNGEKNVSYQESVDLSQPLVRDLSLEEEKETES</sequence>
<dbReference type="RefSeq" id="WP_125127671.1">
    <property type="nucleotide sequence ID" value="NZ_RHJS01000002.1"/>
</dbReference>
<evidence type="ECO:0000259" key="2">
    <source>
        <dbReference type="SMART" id="SM00909"/>
    </source>
</evidence>
<protein>
    <submittedName>
        <fullName evidence="3">Sporulation protein</fullName>
    </submittedName>
</protein>
<organism evidence="3 4">
    <name type="scientific">Schaedlerella arabinosiphila</name>
    <dbReference type="NCBI Taxonomy" id="2044587"/>
    <lineage>
        <taxon>Bacteria</taxon>
        <taxon>Bacillati</taxon>
        <taxon>Bacillota</taxon>
        <taxon>Clostridia</taxon>
        <taxon>Lachnospirales</taxon>
        <taxon>Lachnospiraceae</taxon>
        <taxon>Schaedlerella</taxon>
    </lineage>
</organism>
<dbReference type="EMBL" id="RHJS01000002">
    <property type="protein sequence ID" value="RRK32149.1"/>
    <property type="molecule type" value="Genomic_DNA"/>
</dbReference>
<proteinExistence type="predicted"/>
<dbReference type="InterPro" id="IPR019606">
    <property type="entry name" value="GerMN"/>
</dbReference>
<feature type="signal peptide" evidence="1">
    <location>
        <begin position="1"/>
        <end position="26"/>
    </location>
</feature>
<keyword evidence="4" id="KW-1185">Reference proteome</keyword>
<reference evidence="3" key="1">
    <citation type="submission" date="2018-10" db="EMBL/GenBank/DDBJ databases">
        <title>Schaedlerella arabinophila gen. nov. sp. nov., isolated from the mouse intestinal tract and comparative analysis with the genome of the closely related altered Schaedler flora strain ASF502.</title>
        <authorList>
            <person name="Miyake S."/>
            <person name="Soh M."/>
            <person name="Seedorf H."/>
        </authorList>
    </citation>
    <scope>NUCLEOTIDE SEQUENCE [LARGE SCALE GENOMIC DNA]</scope>
    <source>
        <strain evidence="3">DSM 106076</strain>
    </source>
</reference>
<evidence type="ECO:0000313" key="4">
    <source>
        <dbReference type="Proteomes" id="UP000274920"/>
    </source>
</evidence>
<feature type="chain" id="PRO_5019495392" evidence="1">
    <location>
        <begin position="27"/>
        <end position="314"/>
    </location>
</feature>
<dbReference type="Proteomes" id="UP000274920">
    <property type="component" value="Unassembled WGS sequence"/>
</dbReference>
<gene>
    <name evidence="3" type="ORF">EBB54_12825</name>
</gene>
<evidence type="ECO:0000313" key="3">
    <source>
        <dbReference type="EMBL" id="RRK32149.1"/>
    </source>
</evidence>
<dbReference type="SMART" id="SM00909">
    <property type="entry name" value="Germane"/>
    <property type="match status" value="2"/>
</dbReference>
<feature type="domain" description="GerMN" evidence="2">
    <location>
        <begin position="64"/>
        <end position="149"/>
    </location>
</feature>
<comment type="caution">
    <text evidence="3">The sequence shown here is derived from an EMBL/GenBank/DDBJ whole genome shotgun (WGS) entry which is preliminary data.</text>
</comment>
<keyword evidence="1" id="KW-0732">Signal</keyword>
<feature type="domain" description="GerMN" evidence="2">
    <location>
        <begin position="205"/>
        <end position="291"/>
    </location>
</feature>
<name>A0A426DH77_9FIRM</name>
<dbReference type="AlphaFoldDB" id="A0A426DH77"/>
<evidence type="ECO:0000256" key="1">
    <source>
        <dbReference type="SAM" id="SignalP"/>
    </source>
</evidence>